<accession>A0ABX0JHC5</accession>
<gene>
    <name evidence="1" type="ORF">G9U52_35095</name>
</gene>
<sequence>MRFEIVRNGKRAYHLSEGECSLISFCYFIAKLDDIEPKIRSLSFG</sequence>
<comment type="caution">
    <text evidence="1">The sequence shown here is derived from an EMBL/GenBank/DDBJ whole genome shotgun (WGS) entry which is preliminary data.</text>
</comment>
<organism evidence="1 2">
    <name type="scientific">Paenibacillus agricola</name>
    <dbReference type="NCBI Taxonomy" id="2716264"/>
    <lineage>
        <taxon>Bacteria</taxon>
        <taxon>Bacillati</taxon>
        <taxon>Bacillota</taxon>
        <taxon>Bacilli</taxon>
        <taxon>Bacillales</taxon>
        <taxon>Paenibacillaceae</taxon>
        <taxon>Paenibacillus</taxon>
    </lineage>
</organism>
<proteinExistence type="predicted"/>
<dbReference type="Proteomes" id="UP001165962">
    <property type="component" value="Unassembled WGS sequence"/>
</dbReference>
<evidence type="ECO:0000313" key="2">
    <source>
        <dbReference type="Proteomes" id="UP001165962"/>
    </source>
</evidence>
<dbReference type="EMBL" id="JAAOIW010000024">
    <property type="protein sequence ID" value="NHN34968.1"/>
    <property type="molecule type" value="Genomic_DNA"/>
</dbReference>
<evidence type="ECO:0000313" key="1">
    <source>
        <dbReference type="EMBL" id="NHN34968.1"/>
    </source>
</evidence>
<name>A0ABX0JHC5_9BACL</name>
<reference evidence="1" key="1">
    <citation type="submission" date="2020-03" db="EMBL/GenBank/DDBJ databases">
        <title>Draft sequencing of Paenibacilllus sp. S3N08.</title>
        <authorList>
            <person name="Kim D.-U."/>
        </authorList>
    </citation>
    <scope>NUCLEOTIDE SEQUENCE</scope>
    <source>
        <strain evidence="1">S3N08</strain>
    </source>
</reference>
<keyword evidence="2" id="KW-1185">Reference proteome</keyword>
<protein>
    <submittedName>
        <fullName evidence="1">AAA family ATPase</fullName>
    </submittedName>
</protein>